<evidence type="ECO:0000256" key="5">
    <source>
        <dbReference type="ARBA" id="ARBA00022989"/>
    </source>
</evidence>
<gene>
    <name evidence="11" type="primary">Golm1</name>
    <name evidence="11" type="ORF">N1851_015143</name>
</gene>
<proteinExistence type="inferred from homology"/>
<dbReference type="PANTHER" id="PTHR15896">
    <property type="entry name" value="GOLGI PHOSPHOPROTEIN 2/GP73-RELATED"/>
    <property type="match status" value="1"/>
</dbReference>
<evidence type="ECO:0000256" key="3">
    <source>
        <dbReference type="ARBA" id="ARBA00022692"/>
    </source>
</evidence>
<keyword evidence="12" id="KW-1185">Reference proteome</keyword>
<dbReference type="GO" id="GO:0016020">
    <property type="term" value="C:membrane"/>
    <property type="evidence" value="ECO:0007669"/>
    <property type="project" value="UniProtKB-SubCell"/>
</dbReference>
<reference evidence="11" key="1">
    <citation type="journal article" date="2023" name="Front. Mar. Sci.">
        <title>A new Merluccius polli reference genome to investigate the effects of global change in West African waters.</title>
        <authorList>
            <person name="Mateo J.L."/>
            <person name="Blanco-Fernandez C."/>
            <person name="Garcia-Vazquez E."/>
            <person name="Machado-Schiaffino G."/>
        </authorList>
    </citation>
    <scope>NUCLEOTIDE SEQUENCE</scope>
    <source>
        <strain evidence="11">C29</strain>
        <tissue evidence="11">Fin</tissue>
    </source>
</reference>
<evidence type="ECO:0000256" key="10">
    <source>
        <dbReference type="SAM" id="Phobius"/>
    </source>
</evidence>
<evidence type="ECO:0000313" key="11">
    <source>
        <dbReference type="EMBL" id="KAK0145925.1"/>
    </source>
</evidence>
<evidence type="ECO:0000256" key="4">
    <source>
        <dbReference type="ARBA" id="ARBA00022968"/>
    </source>
</evidence>
<feature type="compositionally biased region" description="Basic and acidic residues" evidence="9">
    <location>
        <begin position="415"/>
        <end position="425"/>
    </location>
</feature>
<dbReference type="PRINTS" id="PR02084">
    <property type="entry name" value="GOLM1CASC4"/>
</dbReference>
<evidence type="ECO:0000256" key="6">
    <source>
        <dbReference type="ARBA" id="ARBA00023054"/>
    </source>
</evidence>
<evidence type="ECO:0000256" key="7">
    <source>
        <dbReference type="ARBA" id="ARBA00023136"/>
    </source>
</evidence>
<feature type="compositionally biased region" description="Acidic residues" evidence="9">
    <location>
        <begin position="396"/>
        <end position="414"/>
    </location>
</feature>
<keyword evidence="5 10" id="KW-1133">Transmembrane helix</keyword>
<feature type="compositionally biased region" description="Basic and acidic residues" evidence="9">
    <location>
        <begin position="380"/>
        <end position="395"/>
    </location>
</feature>
<feature type="compositionally biased region" description="Basic and acidic residues" evidence="9">
    <location>
        <begin position="212"/>
        <end position="233"/>
    </location>
</feature>
<sequence>MGGLGNGRRGGRSPPLMIGALIACILVLGFNYWVSSSRNLELQTKLYDLEGQVRRGAAERGVAELKKTEFQEQIQGQKEQIQRQKEQIGSIEELYKRQLEEARSTCGKDKGTMQLNISTSTKTMQQLKGQLSQRNGELGKLQKQLQDCQGNLNTLNKKLTYDMTQCNTQILSQKEFCDERVAAARLEVQKKLEKLKAAPMSSQANEGVAPTEKAEKAGKQAEEGKPGLDETKKTPVLNHNPVQAQANTKEPLELLTNDIIVNKGLEAPGVPGPDHGLPGPESESIPQVAAGPLETLPPLEGAVTPQQEGTAALKLQNSNLTEDQAVEVMDVKDDEIQIEEADPGVEDMLIDQEKAEVAMGQKVTEPGDYDAEEQMPGQVDLEKAQSQRMENTADKDMEEEVADYNGDEDNEGEFEADKQAELAQG</sequence>
<keyword evidence="7 10" id="KW-0472">Membrane</keyword>
<evidence type="ECO:0000256" key="1">
    <source>
        <dbReference type="ARBA" id="ARBA00004606"/>
    </source>
</evidence>
<evidence type="ECO:0000256" key="2">
    <source>
        <dbReference type="ARBA" id="ARBA00007474"/>
    </source>
</evidence>
<dbReference type="Proteomes" id="UP001174136">
    <property type="component" value="Unassembled WGS sequence"/>
</dbReference>
<evidence type="ECO:0000256" key="8">
    <source>
        <dbReference type="SAM" id="Coils"/>
    </source>
</evidence>
<protein>
    <submittedName>
        <fullName evidence="11">Golgi membrane protein 1</fullName>
    </submittedName>
</protein>
<organism evidence="11 12">
    <name type="scientific">Merluccius polli</name>
    <name type="common">Benguela hake</name>
    <name type="synonym">Merluccius cadenati</name>
    <dbReference type="NCBI Taxonomy" id="89951"/>
    <lineage>
        <taxon>Eukaryota</taxon>
        <taxon>Metazoa</taxon>
        <taxon>Chordata</taxon>
        <taxon>Craniata</taxon>
        <taxon>Vertebrata</taxon>
        <taxon>Euteleostomi</taxon>
        <taxon>Actinopterygii</taxon>
        <taxon>Neopterygii</taxon>
        <taxon>Teleostei</taxon>
        <taxon>Neoteleostei</taxon>
        <taxon>Acanthomorphata</taxon>
        <taxon>Zeiogadaria</taxon>
        <taxon>Gadariae</taxon>
        <taxon>Gadiformes</taxon>
        <taxon>Gadoidei</taxon>
        <taxon>Merlucciidae</taxon>
        <taxon>Merluccius</taxon>
    </lineage>
</organism>
<feature type="transmembrane region" description="Helical" evidence="10">
    <location>
        <begin position="16"/>
        <end position="34"/>
    </location>
</feature>
<feature type="coiled-coil region" evidence="8">
    <location>
        <begin position="67"/>
        <end position="158"/>
    </location>
</feature>
<keyword evidence="3 10" id="KW-0812">Transmembrane</keyword>
<keyword evidence="4" id="KW-0735">Signal-anchor</keyword>
<dbReference type="AlphaFoldDB" id="A0AA47P2G1"/>
<accession>A0AA47P2G1</accession>
<dbReference type="PANTHER" id="PTHR15896:SF8">
    <property type="entry name" value="GOLGI MEMBRANE PROTEIN 1"/>
    <property type="match status" value="1"/>
</dbReference>
<dbReference type="EMBL" id="JAOPHQ010002679">
    <property type="protein sequence ID" value="KAK0145925.1"/>
    <property type="molecule type" value="Genomic_DNA"/>
</dbReference>
<comment type="similarity">
    <text evidence="2">Belongs to the GOLM family.</text>
</comment>
<comment type="subcellular location">
    <subcellularLocation>
        <location evidence="1">Membrane</location>
        <topology evidence="1">Single-pass type II membrane protein</topology>
    </subcellularLocation>
</comment>
<comment type="caution">
    <text evidence="11">The sequence shown here is derived from an EMBL/GenBank/DDBJ whole genome shotgun (WGS) entry which is preliminary data.</text>
</comment>
<dbReference type="InterPro" id="IPR026139">
    <property type="entry name" value="GOLM1/CASC4"/>
</dbReference>
<evidence type="ECO:0000313" key="12">
    <source>
        <dbReference type="Proteomes" id="UP001174136"/>
    </source>
</evidence>
<name>A0AA47P2G1_MERPO</name>
<dbReference type="GO" id="GO:0005794">
    <property type="term" value="C:Golgi apparatus"/>
    <property type="evidence" value="ECO:0007669"/>
    <property type="project" value="TreeGrafter"/>
</dbReference>
<evidence type="ECO:0000256" key="9">
    <source>
        <dbReference type="SAM" id="MobiDB-lite"/>
    </source>
</evidence>
<keyword evidence="6 8" id="KW-0175">Coiled coil</keyword>
<feature type="region of interest" description="Disordered" evidence="9">
    <location>
        <begin position="197"/>
        <end position="251"/>
    </location>
</feature>
<feature type="region of interest" description="Disordered" evidence="9">
    <location>
        <begin position="362"/>
        <end position="425"/>
    </location>
</feature>
<feature type="region of interest" description="Disordered" evidence="9">
    <location>
        <begin position="265"/>
        <end position="286"/>
    </location>
</feature>